<evidence type="ECO:0000313" key="3">
    <source>
        <dbReference type="Proteomes" id="UP000256748"/>
    </source>
</evidence>
<evidence type="ECO:0000256" key="1">
    <source>
        <dbReference type="SAM" id="MobiDB-lite"/>
    </source>
</evidence>
<organism evidence="2 3">
    <name type="scientific">Rhizobium leguminosarum bv. trifolii</name>
    <dbReference type="NCBI Taxonomy" id="386"/>
    <lineage>
        <taxon>Bacteria</taxon>
        <taxon>Pseudomonadati</taxon>
        <taxon>Pseudomonadota</taxon>
        <taxon>Alphaproteobacteria</taxon>
        <taxon>Hyphomicrobiales</taxon>
        <taxon>Rhizobiaceae</taxon>
        <taxon>Rhizobium/Agrobacterium group</taxon>
        <taxon>Rhizobium</taxon>
    </lineage>
</organism>
<evidence type="ECO:0000313" key="2">
    <source>
        <dbReference type="EMBL" id="RFB96697.1"/>
    </source>
</evidence>
<proteinExistence type="predicted"/>
<feature type="compositionally biased region" description="Basic and acidic residues" evidence="1">
    <location>
        <begin position="23"/>
        <end position="36"/>
    </location>
</feature>
<dbReference type="EMBL" id="NAOO01000009">
    <property type="protein sequence ID" value="RFB96697.1"/>
    <property type="molecule type" value="Genomic_DNA"/>
</dbReference>
<dbReference type="AlphaFoldDB" id="A0A3E1BR30"/>
<feature type="region of interest" description="Disordered" evidence="1">
    <location>
        <begin position="1"/>
        <end position="54"/>
    </location>
</feature>
<comment type="caution">
    <text evidence="2">The sequence shown here is derived from an EMBL/GenBank/DDBJ whole genome shotgun (WGS) entry which is preliminary data.</text>
</comment>
<accession>A0A3E1BR30</accession>
<feature type="compositionally biased region" description="Pro residues" evidence="1">
    <location>
        <begin position="7"/>
        <end position="22"/>
    </location>
</feature>
<protein>
    <submittedName>
        <fullName evidence="2">Uncharacterized protein</fullName>
    </submittedName>
</protein>
<name>A0A3E1BR30_RHILT</name>
<sequence length="70" mass="7510">MSVPFEPIVPPPSVPPLDNPPPDPDRIPGEEPHPDPEPDEDAAPISPTSSHCPTWGMLCQGVRLQPENQG</sequence>
<gene>
    <name evidence="2" type="ORF">B5K10_09420</name>
</gene>
<reference evidence="2 3" key="1">
    <citation type="submission" date="2017-03" db="EMBL/GenBank/DDBJ databases">
        <title>Genome analysis of Rhizobial strains effectives or ineffectives for nitrogen fixation isolated from bean seeds.</title>
        <authorList>
            <person name="Peralta H."/>
            <person name="Aguilar-Vera A."/>
            <person name="Mora Y."/>
            <person name="Vargas-Lagunas C."/>
            <person name="Girard L."/>
            <person name="Mora J."/>
        </authorList>
    </citation>
    <scope>NUCLEOTIDE SEQUENCE [LARGE SCALE GENOMIC DNA]</scope>
    <source>
        <strain evidence="2 3">CCGM5</strain>
    </source>
</reference>
<dbReference type="Proteomes" id="UP000256748">
    <property type="component" value="Unassembled WGS sequence"/>
</dbReference>